<comment type="caution">
    <text evidence="1">The sequence shown here is derived from an EMBL/GenBank/DDBJ whole genome shotgun (WGS) entry which is preliminary data.</text>
</comment>
<dbReference type="EMBL" id="JACHJU010000001">
    <property type="protein sequence ID" value="MBB4939678.1"/>
    <property type="molecule type" value="Genomic_DNA"/>
</dbReference>
<reference evidence="1 2" key="1">
    <citation type="submission" date="2020-08" db="EMBL/GenBank/DDBJ databases">
        <title>Sequencing the genomes of 1000 actinobacteria strains.</title>
        <authorList>
            <person name="Klenk H.-P."/>
        </authorList>
    </citation>
    <scope>NUCLEOTIDE SEQUENCE [LARGE SCALE GENOMIC DNA]</scope>
    <source>
        <strain evidence="1 2">DSM 43023</strain>
    </source>
</reference>
<sequence length="87" mass="9400">MMLEAEANVGNLKTKAVTADHWNPVLGVPPLPGVYLRKLNGYIEEWVDAAGTLQKVLGDDAPKLIGVAKRYAAAHKDAEEAVHQINP</sequence>
<accession>A0A7W7RWP8</accession>
<keyword evidence="2" id="KW-1185">Reference proteome</keyword>
<dbReference type="Proteomes" id="UP000534286">
    <property type="component" value="Unassembled WGS sequence"/>
</dbReference>
<gene>
    <name evidence="1" type="ORF">FHR32_003983</name>
</gene>
<organism evidence="1 2">
    <name type="scientific">Streptosporangium album</name>
    <dbReference type="NCBI Taxonomy" id="47479"/>
    <lineage>
        <taxon>Bacteria</taxon>
        <taxon>Bacillati</taxon>
        <taxon>Actinomycetota</taxon>
        <taxon>Actinomycetes</taxon>
        <taxon>Streptosporangiales</taxon>
        <taxon>Streptosporangiaceae</taxon>
        <taxon>Streptosporangium</taxon>
    </lineage>
</organism>
<evidence type="ECO:0000313" key="2">
    <source>
        <dbReference type="Proteomes" id="UP000534286"/>
    </source>
</evidence>
<dbReference type="RefSeq" id="WP_184755608.1">
    <property type="nucleotide sequence ID" value="NZ_BAABEK010000016.1"/>
</dbReference>
<protein>
    <submittedName>
        <fullName evidence="1">Uncharacterized protein</fullName>
    </submittedName>
</protein>
<evidence type="ECO:0000313" key="1">
    <source>
        <dbReference type="EMBL" id="MBB4939678.1"/>
    </source>
</evidence>
<dbReference type="AlphaFoldDB" id="A0A7W7RWP8"/>
<name>A0A7W7RWP8_9ACTN</name>
<proteinExistence type="predicted"/>